<organism evidence="1 2">
    <name type="scientific">Helianthus annuus</name>
    <name type="common">Common sunflower</name>
    <dbReference type="NCBI Taxonomy" id="4232"/>
    <lineage>
        <taxon>Eukaryota</taxon>
        <taxon>Viridiplantae</taxon>
        <taxon>Streptophyta</taxon>
        <taxon>Embryophyta</taxon>
        <taxon>Tracheophyta</taxon>
        <taxon>Spermatophyta</taxon>
        <taxon>Magnoliopsida</taxon>
        <taxon>eudicotyledons</taxon>
        <taxon>Gunneridae</taxon>
        <taxon>Pentapetalae</taxon>
        <taxon>asterids</taxon>
        <taxon>campanulids</taxon>
        <taxon>Asterales</taxon>
        <taxon>Asteraceae</taxon>
        <taxon>Asteroideae</taxon>
        <taxon>Heliantheae alliance</taxon>
        <taxon>Heliantheae</taxon>
        <taxon>Helianthus</taxon>
    </lineage>
</organism>
<dbReference type="AlphaFoldDB" id="A0A9K3I6A2"/>
<comment type="caution">
    <text evidence="1">The sequence shown here is derived from an EMBL/GenBank/DDBJ whole genome shotgun (WGS) entry which is preliminary data.</text>
</comment>
<keyword evidence="2" id="KW-1185">Reference proteome</keyword>
<dbReference type="EMBL" id="MNCJ02000324">
    <property type="protein sequence ID" value="KAF5791274.1"/>
    <property type="molecule type" value="Genomic_DNA"/>
</dbReference>
<evidence type="ECO:0000313" key="2">
    <source>
        <dbReference type="Proteomes" id="UP000215914"/>
    </source>
</evidence>
<proteinExistence type="predicted"/>
<dbReference type="Proteomes" id="UP000215914">
    <property type="component" value="Unassembled WGS sequence"/>
</dbReference>
<name>A0A9K3I6A2_HELAN</name>
<dbReference type="Gramene" id="mRNA:HanXRQr2_Chr09g0392761">
    <property type="protein sequence ID" value="CDS:HanXRQr2_Chr09g0392761.1"/>
    <property type="gene ID" value="HanXRQr2_Chr09g0392761"/>
</dbReference>
<reference evidence="1" key="1">
    <citation type="journal article" date="2017" name="Nature">
        <title>The sunflower genome provides insights into oil metabolism, flowering and Asterid evolution.</title>
        <authorList>
            <person name="Badouin H."/>
            <person name="Gouzy J."/>
            <person name="Grassa C.J."/>
            <person name="Murat F."/>
            <person name="Staton S.E."/>
            <person name="Cottret L."/>
            <person name="Lelandais-Briere C."/>
            <person name="Owens G.L."/>
            <person name="Carrere S."/>
            <person name="Mayjonade B."/>
            <person name="Legrand L."/>
            <person name="Gill N."/>
            <person name="Kane N.C."/>
            <person name="Bowers J.E."/>
            <person name="Hubner S."/>
            <person name="Bellec A."/>
            <person name="Berard A."/>
            <person name="Berges H."/>
            <person name="Blanchet N."/>
            <person name="Boniface M.C."/>
            <person name="Brunel D."/>
            <person name="Catrice O."/>
            <person name="Chaidir N."/>
            <person name="Claudel C."/>
            <person name="Donnadieu C."/>
            <person name="Faraut T."/>
            <person name="Fievet G."/>
            <person name="Helmstetter N."/>
            <person name="King M."/>
            <person name="Knapp S.J."/>
            <person name="Lai Z."/>
            <person name="Le Paslier M.C."/>
            <person name="Lippi Y."/>
            <person name="Lorenzon L."/>
            <person name="Mandel J.R."/>
            <person name="Marage G."/>
            <person name="Marchand G."/>
            <person name="Marquand E."/>
            <person name="Bret-Mestries E."/>
            <person name="Morien E."/>
            <person name="Nambeesan S."/>
            <person name="Nguyen T."/>
            <person name="Pegot-Espagnet P."/>
            <person name="Pouilly N."/>
            <person name="Raftis F."/>
            <person name="Sallet E."/>
            <person name="Schiex T."/>
            <person name="Thomas J."/>
            <person name="Vandecasteele C."/>
            <person name="Vares D."/>
            <person name="Vear F."/>
            <person name="Vautrin S."/>
            <person name="Crespi M."/>
            <person name="Mangin B."/>
            <person name="Burke J.M."/>
            <person name="Salse J."/>
            <person name="Munos S."/>
            <person name="Vincourt P."/>
            <person name="Rieseberg L.H."/>
            <person name="Langlade N.B."/>
        </authorList>
    </citation>
    <scope>NUCLEOTIDE SEQUENCE</scope>
    <source>
        <tissue evidence="1">Leaves</tissue>
    </source>
</reference>
<accession>A0A9K3I6A2</accession>
<sequence>MWVPLYDGLLLEFQLTRIIFVPLDTHRAIMVTIKLSQNKVVYGCCNLIKKSSIQHEMNLTKNRKLSINIYAVYLIPLKNLSIVKFQS</sequence>
<evidence type="ECO:0000313" key="1">
    <source>
        <dbReference type="EMBL" id="KAF5791274.1"/>
    </source>
</evidence>
<gene>
    <name evidence="1" type="ORF">HanXRQr2_Chr09g0392761</name>
</gene>
<reference evidence="1" key="2">
    <citation type="submission" date="2020-06" db="EMBL/GenBank/DDBJ databases">
        <title>Helianthus annuus Genome sequencing and assembly Release 2.</title>
        <authorList>
            <person name="Gouzy J."/>
            <person name="Langlade N."/>
            <person name="Munos S."/>
        </authorList>
    </citation>
    <scope>NUCLEOTIDE SEQUENCE</scope>
    <source>
        <tissue evidence="1">Leaves</tissue>
    </source>
</reference>
<protein>
    <submittedName>
        <fullName evidence="1">Uncharacterized protein</fullName>
    </submittedName>
</protein>